<dbReference type="RefSeq" id="WP_069708332.1">
    <property type="nucleotide sequence ID" value="NZ_CP017075.1"/>
</dbReference>
<dbReference type="AlphaFoldDB" id="A0A1D8A576"/>
<reference evidence="4" key="1">
    <citation type="journal article" date="2017" name="J. Biotechnol.">
        <title>Complete genome sequence of Novosphingobium resinovorum SA1, a versatile xenobiotic-degrading bacterium capable of utilizing sulfanilic acid.</title>
        <authorList>
            <person name="Hegedus B."/>
            <person name="Kos P.B."/>
            <person name="Balint B."/>
            <person name="Maroti G."/>
            <person name="Gan H.M."/>
            <person name="Perei K."/>
            <person name="Rakhely G."/>
        </authorList>
    </citation>
    <scope>NUCLEOTIDE SEQUENCE [LARGE SCALE GENOMIC DNA]</scope>
    <source>
        <strain evidence="4">SA1</strain>
    </source>
</reference>
<dbReference type="GO" id="GO:0016491">
    <property type="term" value="F:oxidoreductase activity"/>
    <property type="evidence" value="ECO:0007669"/>
    <property type="project" value="UniProtKB-KW"/>
</dbReference>
<dbReference type="EMBL" id="CP017075">
    <property type="protein sequence ID" value="AOR77269.1"/>
    <property type="molecule type" value="Genomic_DNA"/>
</dbReference>
<evidence type="ECO:0000313" key="3">
    <source>
        <dbReference type="EMBL" id="AOR77269.1"/>
    </source>
</evidence>
<dbReference type="SUPFAM" id="SSF51735">
    <property type="entry name" value="NAD(P)-binding Rossmann-fold domains"/>
    <property type="match status" value="1"/>
</dbReference>
<organism evidence="3 4">
    <name type="scientific">Novosphingobium resinovorum</name>
    <dbReference type="NCBI Taxonomy" id="158500"/>
    <lineage>
        <taxon>Bacteria</taxon>
        <taxon>Pseudomonadati</taxon>
        <taxon>Pseudomonadota</taxon>
        <taxon>Alphaproteobacteria</taxon>
        <taxon>Sphingomonadales</taxon>
        <taxon>Sphingomonadaceae</taxon>
        <taxon>Novosphingobium</taxon>
    </lineage>
</organism>
<dbReference type="PANTHER" id="PTHR43157:SF31">
    <property type="entry name" value="PHOSPHATIDYLINOSITOL-GLYCAN BIOSYNTHESIS CLASS F PROTEIN"/>
    <property type="match status" value="1"/>
</dbReference>
<name>A0A1D8A576_9SPHN</name>
<proteinExistence type="inferred from homology"/>
<dbReference type="NCBIfam" id="NF004846">
    <property type="entry name" value="PRK06197.1"/>
    <property type="match status" value="1"/>
</dbReference>
<evidence type="ECO:0000256" key="1">
    <source>
        <dbReference type="ARBA" id="ARBA00023002"/>
    </source>
</evidence>
<dbReference type="Proteomes" id="UP000094626">
    <property type="component" value="Chromosome"/>
</dbReference>
<keyword evidence="4" id="KW-1185">Reference proteome</keyword>
<dbReference type="InterPro" id="IPR002347">
    <property type="entry name" value="SDR_fam"/>
</dbReference>
<dbReference type="PRINTS" id="PR00081">
    <property type="entry name" value="GDHRDH"/>
</dbReference>
<accession>A0A1D8A576</accession>
<comment type="similarity">
    <text evidence="2">Belongs to the short-chain dehydrogenases/reductases (SDR) family.</text>
</comment>
<dbReference type="OrthoDB" id="109589at2"/>
<gene>
    <name evidence="3" type="ORF">BES08_11300</name>
</gene>
<dbReference type="NCBIfam" id="NF004513">
    <property type="entry name" value="PRK05854.1"/>
    <property type="match status" value="1"/>
</dbReference>
<dbReference type="Gene3D" id="3.40.50.720">
    <property type="entry name" value="NAD(P)-binding Rossmann-like Domain"/>
    <property type="match status" value="1"/>
</dbReference>
<evidence type="ECO:0000256" key="2">
    <source>
        <dbReference type="RuleBase" id="RU000363"/>
    </source>
</evidence>
<sequence length="306" mass="32092">MASWTTKDIPDQSGRLAIVTGATGGLGLETALALAGAGAEVIVAARNLDKGRAAETLIRSRHPGARVRFDLVDLASLGSVRDFAERQLTSGRPIDILVNNAGIMALPQREATIDGHEMQFATNYLSHFALTGRLLPILIAGRARVVEVASIAHRSGSIRLDDLEYVQGYKPWPVYAQSKLAMLMFALELDRRSKAKGWGLTSVAAHPGAAATDLIANGPGPGSRLMAWGGSIALKLIGHSAAEGALPQVMAATMPSISGGQYFGPQGLRELKGPPGPGKIEPQALDADVAAQLWSRSEAMTGVTFG</sequence>
<evidence type="ECO:0000313" key="4">
    <source>
        <dbReference type="Proteomes" id="UP000094626"/>
    </source>
</evidence>
<protein>
    <submittedName>
        <fullName evidence="3">Short chain dehydrogenase</fullName>
    </submittedName>
</protein>
<dbReference type="InterPro" id="IPR036291">
    <property type="entry name" value="NAD(P)-bd_dom_sf"/>
</dbReference>
<dbReference type="KEGG" id="nre:BES08_11300"/>
<keyword evidence="1" id="KW-0560">Oxidoreductase</keyword>
<dbReference type="PRINTS" id="PR00080">
    <property type="entry name" value="SDRFAMILY"/>
</dbReference>
<dbReference type="Pfam" id="PF00106">
    <property type="entry name" value="adh_short"/>
    <property type="match status" value="1"/>
</dbReference>
<dbReference type="PANTHER" id="PTHR43157">
    <property type="entry name" value="PHOSPHATIDYLINOSITOL-GLYCAN BIOSYNTHESIS CLASS F PROTEIN-RELATED"/>
    <property type="match status" value="1"/>
</dbReference>